<dbReference type="AlphaFoldDB" id="A0A1C3VH28"/>
<proteinExistence type="predicted"/>
<evidence type="ECO:0000313" key="2">
    <source>
        <dbReference type="Proteomes" id="UP000199184"/>
    </source>
</evidence>
<evidence type="ECO:0000313" key="1">
    <source>
        <dbReference type="EMBL" id="SCB26935.1"/>
    </source>
</evidence>
<dbReference type="EMBL" id="FMAI01000004">
    <property type="protein sequence ID" value="SCB26935.1"/>
    <property type="molecule type" value="Genomic_DNA"/>
</dbReference>
<keyword evidence="2" id="KW-1185">Reference proteome</keyword>
<reference evidence="2" key="1">
    <citation type="submission" date="2016-08" db="EMBL/GenBank/DDBJ databases">
        <authorList>
            <person name="Varghese N."/>
            <person name="Submissions Spin"/>
        </authorList>
    </citation>
    <scope>NUCLEOTIDE SEQUENCE [LARGE SCALE GENOMIC DNA]</scope>
    <source>
        <strain evidence="2">ERR11</strain>
    </source>
</reference>
<organism evidence="1 2">
    <name type="scientific">Bradyrhizobium shewense</name>
    <dbReference type="NCBI Taxonomy" id="1761772"/>
    <lineage>
        <taxon>Bacteria</taxon>
        <taxon>Pseudomonadati</taxon>
        <taxon>Pseudomonadota</taxon>
        <taxon>Alphaproteobacteria</taxon>
        <taxon>Hyphomicrobiales</taxon>
        <taxon>Nitrobacteraceae</taxon>
        <taxon>Bradyrhizobium</taxon>
    </lineage>
</organism>
<dbReference type="Proteomes" id="UP000199184">
    <property type="component" value="Unassembled WGS sequence"/>
</dbReference>
<name>A0A1C3VH28_9BRAD</name>
<accession>A0A1C3VH28</accession>
<gene>
    <name evidence="1" type="ORF">GA0061098_1004209</name>
</gene>
<protein>
    <submittedName>
        <fullName evidence="1">Uncharacterized protein</fullName>
    </submittedName>
</protein>
<sequence>MQRKTSEEADREVEAAERKLIAALHVSPTESLLWLMLYSVETTRNGFDPKTVSYLDRSYLAGPHEGWIALRRNRLSLAIFPVLGDWTRQAAVSEFSEMVDADFVEEAASNLMGVGWTQRESLLAALRDVDVSSKTSLLKRLQADGINVNIPGIERNERPWR</sequence>